<evidence type="ECO:0000313" key="3">
    <source>
        <dbReference type="EMBL" id="CAL1153418.1"/>
    </source>
</evidence>
<evidence type="ECO:0000313" key="4">
    <source>
        <dbReference type="EMBL" id="CAL4787355.1"/>
    </source>
</evidence>
<name>A0A9P1D055_9DINO</name>
<dbReference type="Proteomes" id="UP001152797">
    <property type="component" value="Unassembled WGS sequence"/>
</dbReference>
<sequence length="200" mass="22754">MEDHKDEVGAVEWIALDVHDGGDSAEHAEVIGLSQTAKEAKASIDLTASQALAPVTVELDDEETVVETRPVVLSVPSVPVKPKVKKKKKKKTTTSSDSTETSSTKKKRKEVNFGSQQCQQVDKDAKRKLAEEAARRWQERDDKLEASIRVVEQRGAKAAAEKEAEKQRKEKERQQRYERQRLRHRKASRSRSRRRKRSRS</sequence>
<protein>
    <submittedName>
        <fullName evidence="4">Reticulocyte-binding protein 2-like a</fullName>
    </submittedName>
</protein>
<accession>A0A9P1D055</accession>
<dbReference type="EMBL" id="CAMXCT020002724">
    <property type="protein sequence ID" value="CAL1153418.1"/>
    <property type="molecule type" value="Genomic_DNA"/>
</dbReference>
<dbReference type="EMBL" id="CAMXCT030002724">
    <property type="protein sequence ID" value="CAL4787355.1"/>
    <property type="molecule type" value="Genomic_DNA"/>
</dbReference>
<feature type="compositionally biased region" description="Basic and acidic residues" evidence="1">
    <location>
        <begin position="121"/>
        <end position="180"/>
    </location>
</feature>
<reference evidence="3" key="2">
    <citation type="submission" date="2024-04" db="EMBL/GenBank/DDBJ databases">
        <authorList>
            <person name="Chen Y."/>
            <person name="Shah S."/>
            <person name="Dougan E. K."/>
            <person name="Thang M."/>
            <person name="Chan C."/>
        </authorList>
    </citation>
    <scope>NUCLEOTIDE SEQUENCE [LARGE SCALE GENOMIC DNA]</scope>
</reference>
<evidence type="ECO:0000313" key="2">
    <source>
        <dbReference type="EMBL" id="CAI4000043.1"/>
    </source>
</evidence>
<keyword evidence="5" id="KW-1185">Reference proteome</keyword>
<reference evidence="2" key="1">
    <citation type="submission" date="2022-10" db="EMBL/GenBank/DDBJ databases">
        <authorList>
            <person name="Chen Y."/>
            <person name="Dougan E. K."/>
            <person name="Chan C."/>
            <person name="Rhodes N."/>
            <person name="Thang M."/>
        </authorList>
    </citation>
    <scope>NUCLEOTIDE SEQUENCE</scope>
</reference>
<dbReference type="EMBL" id="CAMXCT010002724">
    <property type="protein sequence ID" value="CAI4000043.1"/>
    <property type="molecule type" value="Genomic_DNA"/>
</dbReference>
<feature type="compositionally biased region" description="Basic residues" evidence="1">
    <location>
        <begin position="82"/>
        <end position="92"/>
    </location>
</feature>
<evidence type="ECO:0000313" key="5">
    <source>
        <dbReference type="Proteomes" id="UP001152797"/>
    </source>
</evidence>
<evidence type="ECO:0000256" key="1">
    <source>
        <dbReference type="SAM" id="MobiDB-lite"/>
    </source>
</evidence>
<feature type="region of interest" description="Disordered" evidence="1">
    <location>
        <begin position="75"/>
        <end position="200"/>
    </location>
</feature>
<organism evidence="2">
    <name type="scientific">Cladocopium goreaui</name>
    <dbReference type="NCBI Taxonomy" id="2562237"/>
    <lineage>
        <taxon>Eukaryota</taxon>
        <taxon>Sar</taxon>
        <taxon>Alveolata</taxon>
        <taxon>Dinophyceae</taxon>
        <taxon>Suessiales</taxon>
        <taxon>Symbiodiniaceae</taxon>
        <taxon>Cladocopium</taxon>
    </lineage>
</organism>
<feature type="compositionally biased region" description="Basic residues" evidence="1">
    <location>
        <begin position="181"/>
        <end position="200"/>
    </location>
</feature>
<dbReference type="AlphaFoldDB" id="A0A9P1D055"/>
<proteinExistence type="predicted"/>
<gene>
    <name evidence="2" type="ORF">C1SCF055_LOCUS26195</name>
</gene>
<feature type="compositionally biased region" description="Low complexity" evidence="1">
    <location>
        <begin position="93"/>
        <end position="102"/>
    </location>
</feature>
<comment type="caution">
    <text evidence="2">The sequence shown here is derived from an EMBL/GenBank/DDBJ whole genome shotgun (WGS) entry which is preliminary data.</text>
</comment>